<evidence type="ECO:0000313" key="2">
    <source>
        <dbReference type="Proteomes" id="UP000182344"/>
    </source>
</evidence>
<dbReference type="EMBL" id="MNZO01000005">
    <property type="protein sequence ID" value="OIP87833.1"/>
    <property type="molecule type" value="Genomic_DNA"/>
</dbReference>
<dbReference type="SUPFAM" id="SSF102588">
    <property type="entry name" value="LmbE-like"/>
    <property type="match status" value="1"/>
</dbReference>
<dbReference type="AlphaFoldDB" id="A0A1J5HRX5"/>
<gene>
    <name evidence="1" type="ORF">AUK05_00355</name>
</gene>
<accession>A0A1J5HRX5</accession>
<protein>
    <submittedName>
        <fullName evidence="1">Uncharacterized protein</fullName>
    </submittedName>
</protein>
<sequence>MTTIILLTQGELGGDVGVRKKEFELAMQYWGFDYVTFRYPDMKLAYFPLNKMVDSVTKVVVNKNITALVSFHPNEITSGFDHPDHNRAGEITRLVSVGMKDGRKLIYWMSNNKPYLTKERNKYAKQFYSSQNIPIEVLKTIGESYLKIR</sequence>
<dbReference type="Pfam" id="PF02585">
    <property type="entry name" value="PIG-L"/>
    <property type="match status" value="1"/>
</dbReference>
<name>A0A1J5HRX5_9BACT</name>
<evidence type="ECO:0000313" key="1">
    <source>
        <dbReference type="EMBL" id="OIP87833.1"/>
    </source>
</evidence>
<organism evidence="1 2">
    <name type="scientific">Candidatus Shapirobacteria bacterium CG2_30_35_20</name>
    <dbReference type="NCBI Taxonomy" id="1805376"/>
    <lineage>
        <taxon>Bacteria</taxon>
        <taxon>Candidatus Shapironibacteriota</taxon>
    </lineage>
</organism>
<comment type="caution">
    <text evidence="1">The sequence shown here is derived from an EMBL/GenBank/DDBJ whole genome shotgun (WGS) entry which is preliminary data.</text>
</comment>
<dbReference type="Proteomes" id="UP000182344">
    <property type="component" value="Unassembled WGS sequence"/>
</dbReference>
<dbReference type="InterPro" id="IPR024078">
    <property type="entry name" value="LmbE-like_dom_sf"/>
</dbReference>
<reference evidence="1 2" key="1">
    <citation type="journal article" date="2016" name="Environ. Microbiol.">
        <title>Genomic resolution of a cold subsurface aquifer community provides metabolic insights for novel microbes adapted to high CO concentrations.</title>
        <authorList>
            <person name="Probst A.J."/>
            <person name="Castelle C.J."/>
            <person name="Singh A."/>
            <person name="Brown C.T."/>
            <person name="Anantharaman K."/>
            <person name="Sharon I."/>
            <person name="Hug L.A."/>
            <person name="Burstein D."/>
            <person name="Emerson J.B."/>
            <person name="Thomas B.C."/>
            <person name="Banfield J.F."/>
        </authorList>
    </citation>
    <scope>NUCLEOTIDE SEQUENCE [LARGE SCALE GENOMIC DNA]</scope>
    <source>
        <strain evidence="1">CG2_30_35_20</strain>
    </source>
</reference>
<dbReference type="STRING" id="1805376.AUK05_00355"/>
<dbReference type="InterPro" id="IPR003737">
    <property type="entry name" value="GlcNAc_PI_deacetylase-related"/>
</dbReference>
<proteinExistence type="predicted"/>
<dbReference type="Gene3D" id="3.40.50.10320">
    <property type="entry name" value="LmbE-like"/>
    <property type="match status" value="1"/>
</dbReference>